<dbReference type="CDD" id="cd00570">
    <property type="entry name" value="GST_N_family"/>
    <property type="match status" value="1"/>
</dbReference>
<dbReference type="PROSITE" id="PS50405">
    <property type="entry name" value="GST_CTER"/>
    <property type="match status" value="1"/>
</dbReference>
<protein>
    <submittedName>
        <fullName evidence="3">Glutathione S-transferase protein</fullName>
        <ecNumber evidence="3">2.5.1.18</ecNumber>
    </submittedName>
</protein>
<dbReference type="AlphaFoldDB" id="U2EPZ7"/>
<dbReference type="SUPFAM" id="SSF47616">
    <property type="entry name" value="GST C-terminal domain-like"/>
    <property type="match status" value="1"/>
</dbReference>
<dbReference type="GO" id="GO:0004364">
    <property type="term" value="F:glutathione transferase activity"/>
    <property type="evidence" value="ECO:0007669"/>
    <property type="project" value="UniProtKB-EC"/>
</dbReference>
<organism evidence="3 4">
    <name type="scientific">Salinisphaera shabanensis E1L3A</name>
    <dbReference type="NCBI Taxonomy" id="1033802"/>
    <lineage>
        <taxon>Bacteria</taxon>
        <taxon>Pseudomonadati</taxon>
        <taxon>Pseudomonadota</taxon>
        <taxon>Gammaproteobacteria</taxon>
        <taxon>Salinisphaerales</taxon>
        <taxon>Salinisphaeraceae</taxon>
        <taxon>Salinisphaera</taxon>
    </lineage>
</organism>
<accession>U2EPZ7</accession>
<dbReference type="InterPro" id="IPR010987">
    <property type="entry name" value="Glutathione-S-Trfase_C-like"/>
</dbReference>
<keyword evidence="3" id="KW-0808">Transferase</keyword>
<dbReference type="eggNOG" id="COG0625">
    <property type="taxonomic scope" value="Bacteria"/>
</dbReference>
<dbReference type="PROSITE" id="PS50404">
    <property type="entry name" value="GST_NTER"/>
    <property type="match status" value="1"/>
</dbReference>
<dbReference type="SUPFAM" id="SSF52833">
    <property type="entry name" value="Thioredoxin-like"/>
    <property type="match status" value="1"/>
</dbReference>
<dbReference type="EC" id="2.5.1.18" evidence="3"/>
<dbReference type="InterPro" id="IPR036282">
    <property type="entry name" value="Glutathione-S-Trfase_C_sf"/>
</dbReference>
<dbReference type="Pfam" id="PF13417">
    <property type="entry name" value="GST_N_3"/>
    <property type="match status" value="1"/>
</dbReference>
<dbReference type="CDD" id="cd00299">
    <property type="entry name" value="GST_C_family"/>
    <property type="match status" value="1"/>
</dbReference>
<feature type="domain" description="GST N-terminal" evidence="1">
    <location>
        <begin position="2"/>
        <end position="81"/>
    </location>
</feature>
<reference evidence="3 4" key="1">
    <citation type="journal article" date="2011" name="J. Bacteriol.">
        <title>Genome sequence of Salinisphaera shabanensis, a gammaproteobacterium from the harsh, variable environment of the brine-seawater interface of the Shaban Deep in the Red Sea.</title>
        <authorList>
            <person name="Antunes A."/>
            <person name="Alam I."/>
            <person name="Bajic V.B."/>
            <person name="Stingl U."/>
        </authorList>
    </citation>
    <scope>NUCLEOTIDE SEQUENCE [LARGE SCALE GENOMIC DNA]</scope>
    <source>
        <strain evidence="3 4">E1L3A</strain>
    </source>
</reference>
<keyword evidence="4" id="KW-1185">Reference proteome</keyword>
<dbReference type="RefSeq" id="WP_006912219.1">
    <property type="nucleotide sequence ID" value="NZ_AFNV02000004.1"/>
</dbReference>
<reference evidence="3 4" key="2">
    <citation type="journal article" date="2013" name="PLoS ONE">
        <title>INDIGO - INtegrated Data Warehouse of MIcrobial GenOmes with Examples from the Red Sea Extremophiles.</title>
        <authorList>
            <person name="Alam I."/>
            <person name="Antunes A."/>
            <person name="Kamau A.A."/>
            <person name="Ba Alawi W."/>
            <person name="Kalkatawi M."/>
            <person name="Stingl U."/>
            <person name="Bajic V.B."/>
        </authorList>
    </citation>
    <scope>NUCLEOTIDE SEQUENCE [LARGE SCALE GENOMIC DNA]</scope>
    <source>
        <strain evidence="3 4">E1L3A</strain>
    </source>
</reference>
<dbReference type="InterPro" id="IPR036249">
    <property type="entry name" value="Thioredoxin-like_sf"/>
</dbReference>
<comment type="caution">
    <text evidence="3">The sequence shown here is derived from an EMBL/GenBank/DDBJ whole genome shotgun (WGS) entry which is preliminary data.</text>
</comment>
<dbReference type="STRING" id="1033802.SSPSH_000691"/>
<dbReference type="Gene3D" id="1.20.1050.10">
    <property type="match status" value="1"/>
</dbReference>
<evidence type="ECO:0000313" key="4">
    <source>
        <dbReference type="Proteomes" id="UP000006242"/>
    </source>
</evidence>
<dbReference type="Pfam" id="PF13410">
    <property type="entry name" value="GST_C_2"/>
    <property type="match status" value="1"/>
</dbReference>
<evidence type="ECO:0000259" key="2">
    <source>
        <dbReference type="PROSITE" id="PS50405"/>
    </source>
</evidence>
<dbReference type="Proteomes" id="UP000006242">
    <property type="component" value="Unassembled WGS sequence"/>
</dbReference>
<sequence length="310" mass="33872">MTGIILHHYEASPFSEKVRAVLGYKQLEWQSVLIPRIMPKPDLLALTGGYRKTPVMQIGRDVYADTHLITRQIEALAPEPSVFPTSDMASSLALEQLGDKRLFLAAVPVLFRPAARAVLIEKLGEEYLARFGADRAALFKGGHVERPDGAFSDAVLPPTLQALDTQLANRDFLLGEQPCIADFAAYHPLWYIRANSGVAPLLDDYPNLLAWADRIRAFGHGQRQDIEASQALDIAAHCSEWQPLPSAVKSRLEPGTRVAVAATDYGTDPTVGELVSTGHDCVTIERDGPGGTPIRVHFPRDGFQVSAVSE</sequence>
<proteinExistence type="predicted"/>
<evidence type="ECO:0000313" key="3">
    <source>
        <dbReference type="EMBL" id="ERJ20142.1"/>
    </source>
</evidence>
<dbReference type="OrthoDB" id="5791869at2"/>
<dbReference type="EMBL" id="AFNV02000004">
    <property type="protein sequence ID" value="ERJ20142.1"/>
    <property type="molecule type" value="Genomic_DNA"/>
</dbReference>
<dbReference type="InterPro" id="IPR004045">
    <property type="entry name" value="Glutathione_S-Trfase_N"/>
</dbReference>
<dbReference type="Gene3D" id="3.40.30.110">
    <property type="match status" value="2"/>
</dbReference>
<name>U2EPZ7_9GAMM</name>
<evidence type="ECO:0000259" key="1">
    <source>
        <dbReference type="PROSITE" id="PS50404"/>
    </source>
</evidence>
<gene>
    <name evidence="3" type="primary">gst1</name>
    <name evidence="3" type="ORF">SSPSH_000691</name>
</gene>
<feature type="domain" description="GST C-terminal" evidence="2">
    <location>
        <begin position="112"/>
        <end position="234"/>
    </location>
</feature>